<sequence>MLSQNFAIKGLMLLSLMAFSYFILINSTVISDSNQVIQNKQLQDLSRIMVRQAALFSIDNIKQDNHEGLLQLTNNLANESLVFDATIYDAEGGILAKSDNALTASQITGLNTPLSIDGIGRQQLIEPIIKNNHLMGFLRITFEKSTLTGFANHHYRKSDRLMFGMLAISLVSGMLIMALLRKKKKSAKPPITNLFGGKS</sequence>
<dbReference type="Pfam" id="PF10144">
    <property type="entry name" value="SMP_2"/>
    <property type="match status" value="1"/>
</dbReference>
<keyword evidence="5 7" id="KW-1133">Transmembrane helix</keyword>
<organism evidence="8 9">
    <name type="scientific">Aliivibrio wodanis</name>
    <dbReference type="NCBI Taxonomy" id="80852"/>
    <lineage>
        <taxon>Bacteria</taxon>
        <taxon>Pseudomonadati</taxon>
        <taxon>Pseudomonadota</taxon>
        <taxon>Gammaproteobacteria</taxon>
        <taxon>Vibrionales</taxon>
        <taxon>Vibrionaceae</taxon>
        <taxon>Aliivibrio</taxon>
    </lineage>
</organism>
<dbReference type="HOGENOM" id="CLU_114938_0_0_6"/>
<dbReference type="OrthoDB" id="6213658at2"/>
<dbReference type="InterPro" id="IPR019305">
    <property type="entry name" value="Uncharacterised_Smp"/>
</dbReference>
<dbReference type="Proteomes" id="UP000032427">
    <property type="component" value="Chromosome 1"/>
</dbReference>
<name>A0A090IQL5_9GAMM</name>
<dbReference type="GO" id="GO:0005886">
    <property type="term" value="C:plasma membrane"/>
    <property type="evidence" value="ECO:0007669"/>
    <property type="project" value="UniProtKB-SubCell"/>
</dbReference>
<accession>A0A090IQL5</accession>
<protein>
    <submittedName>
        <fullName evidence="8">Peripheral membrane protein</fullName>
    </submittedName>
</protein>
<keyword evidence="6 7" id="KW-0472">Membrane</keyword>
<dbReference type="PATRIC" id="fig|80852.17.peg.508"/>
<evidence type="ECO:0000256" key="4">
    <source>
        <dbReference type="ARBA" id="ARBA00022692"/>
    </source>
</evidence>
<dbReference type="KEGG" id="awd:AWOD_I_0501"/>
<keyword evidence="3" id="KW-1003">Cell membrane</keyword>
<evidence type="ECO:0000313" key="8">
    <source>
        <dbReference type="EMBL" id="CED70595.1"/>
    </source>
</evidence>
<evidence type="ECO:0000256" key="5">
    <source>
        <dbReference type="ARBA" id="ARBA00022989"/>
    </source>
</evidence>
<dbReference type="GeneID" id="28540048"/>
<evidence type="ECO:0000256" key="7">
    <source>
        <dbReference type="SAM" id="Phobius"/>
    </source>
</evidence>
<comment type="similarity">
    <text evidence="2">Belongs to the Smp family.</text>
</comment>
<evidence type="ECO:0000256" key="1">
    <source>
        <dbReference type="ARBA" id="ARBA00004236"/>
    </source>
</evidence>
<evidence type="ECO:0000256" key="6">
    <source>
        <dbReference type="ARBA" id="ARBA00023136"/>
    </source>
</evidence>
<dbReference type="AlphaFoldDB" id="A0A090IQL5"/>
<keyword evidence="9" id="KW-1185">Reference proteome</keyword>
<evidence type="ECO:0000256" key="3">
    <source>
        <dbReference type="ARBA" id="ARBA00022475"/>
    </source>
</evidence>
<gene>
    <name evidence="8" type="ORF">AWOD_I_0501</name>
</gene>
<feature type="transmembrane region" description="Helical" evidence="7">
    <location>
        <begin position="161"/>
        <end position="180"/>
    </location>
</feature>
<proteinExistence type="inferred from homology"/>
<evidence type="ECO:0000313" key="9">
    <source>
        <dbReference type="Proteomes" id="UP000032427"/>
    </source>
</evidence>
<evidence type="ECO:0000256" key="2">
    <source>
        <dbReference type="ARBA" id="ARBA00005362"/>
    </source>
</evidence>
<keyword evidence="4 7" id="KW-0812">Transmembrane</keyword>
<dbReference type="EMBL" id="LN554846">
    <property type="protein sequence ID" value="CED70595.1"/>
    <property type="molecule type" value="Genomic_DNA"/>
</dbReference>
<comment type="subcellular location">
    <subcellularLocation>
        <location evidence="1">Cell membrane</location>
    </subcellularLocation>
</comment>
<dbReference type="STRING" id="80852.AWOD_I_0501"/>
<reference evidence="9" key="1">
    <citation type="submission" date="2014-09" db="EMBL/GenBank/DDBJ databases">
        <authorList>
            <person name="Hjerde E."/>
        </authorList>
    </citation>
    <scope>NUCLEOTIDE SEQUENCE [LARGE SCALE GENOMIC DNA]</scope>
    <source>
        <strain evidence="9">06/09/139</strain>
    </source>
</reference>